<keyword evidence="2" id="KW-1185">Reference proteome</keyword>
<evidence type="ECO:0000313" key="1">
    <source>
        <dbReference type="EMBL" id="QFS44818.1"/>
    </source>
</evidence>
<sequence>MAMEYFFTWKSLNQVSFDRFESIFSSHTQQLNYSSASN</sequence>
<organism evidence="1 2">
    <name type="scientific">Nostoc sphaeroides CCNUC1</name>
    <dbReference type="NCBI Taxonomy" id="2653204"/>
    <lineage>
        <taxon>Bacteria</taxon>
        <taxon>Bacillati</taxon>
        <taxon>Cyanobacteriota</taxon>
        <taxon>Cyanophyceae</taxon>
        <taxon>Nostocales</taxon>
        <taxon>Nostocaceae</taxon>
        <taxon>Nostoc</taxon>
    </lineage>
</organism>
<gene>
    <name evidence="1" type="ORF">GXM_02293</name>
</gene>
<dbReference type="Proteomes" id="UP000326678">
    <property type="component" value="Chromosome Gxm1"/>
</dbReference>
<protein>
    <submittedName>
        <fullName evidence="1">Uncharacterized protein</fullName>
    </submittedName>
</protein>
<dbReference type="KEGG" id="nsh:GXM_02293"/>
<proteinExistence type="predicted"/>
<accession>A0A5P8VWN0</accession>
<name>A0A5P8VWN0_9NOSO</name>
<dbReference type="AlphaFoldDB" id="A0A5P8VWN0"/>
<dbReference type="EMBL" id="CP045226">
    <property type="protein sequence ID" value="QFS44818.1"/>
    <property type="molecule type" value="Genomic_DNA"/>
</dbReference>
<evidence type="ECO:0000313" key="2">
    <source>
        <dbReference type="Proteomes" id="UP000326678"/>
    </source>
</evidence>
<reference evidence="1 2" key="1">
    <citation type="submission" date="2019-10" db="EMBL/GenBank/DDBJ databases">
        <title>Genomic and transcriptomic insights into the perfect genentic adaptation of a filamentous nitrogen-fixing cyanobacterium to rice fields.</title>
        <authorList>
            <person name="Chen Z."/>
        </authorList>
    </citation>
    <scope>NUCLEOTIDE SEQUENCE [LARGE SCALE GENOMIC DNA]</scope>
    <source>
        <strain evidence="1">CCNUC1</strain>
    </source>
</reference>